<evidence type="ECO:0000313" key="2">
    <source>
        <dbReference type="Proteomes" id="UP000241238"/>
    </source>
</evidence>
<proteinExistence type="predicted"/>
<dbReference type="GeneID" id="77468287"/>
<dbReference type="EMBL" id="CP028103">
    <property type="protein sequence ID" value="AVQ31498.1"/>
    <property type="molecule type" value="Genomic_DNA"/>
</dbReference>
<gene>
    <name evidence="1" type="ORF">C4N18_09800</name>
</gene>
<accession>A0ABM6U5A9</accession>
<name>A0ABM6U5A9_FUSVA</name>
<reference evidence="2" key="1">
    <citation type="journal article" date="2018" name="MSphere">
        <title>Fusobacterium Genomics Using MinION and Illumina Sequencing Enables Genome Completion and Correction.</title>
        <authorList>
            <person name="Todd S.M."/>
            <person name="Settlage R.E."/>
            <person name="Lahmers K.K."/>
            <person name="Slade D.J."/>
        </authorList>
    </citation>
    <scope>NUCLEOTIDE SEQUENCE [LARGE SCALE GENOMIC DNA]</scope>
    <source>
        <strain evidence="2">ATCC 27725</strain>
    </source>
</reference>
<dbReference type="Proteomes" id="UP000241238">
    <property type="component" value="Chromosome"/>
</dbReference>
<sequence length="92" mass="10103">MELINKLRQNTIIFAGYGYHEKTIDVTEKIKAGYKTGKREFKAGNDIAGDPFVGRRKSLYVVWTENGTTKSGAVEEGDGRGIVLPGNLLIAD</sequence>
<dbReference type="RefSeq" id="WP_005947669.1">
    <property type="nucleotide sequence ID" value="NZ_CP028103.1"/>
</dbReference>
<organism evidence="1 2">
    <name type="scientific">Fusobacterium varium ATCC 27725</name>
    <dbReference type="NCBI Taxonomy" id="469618"/>
    <lineage>
        <taxon>Bacteria</taxon>
        <taxon>Fusobacteriati</taxon>
        <taxon>Fusobacteriota</taxon>
        <taxon>Fusobacteriia</taxon>
        <taxon>Fusobacteriales</taxon>
        <taxon>Fusobacteriaceae</taxon>
        <taxon>Fusobacterium</taxon>
    </lineage>
</organism>
<protein>
    <submittedName>
        <fullName evidence="1">Uncharacterized protein</fullName>
    </submittedName>
</protein>
<keyword evidence="2" id="KW-1185">Reference proteome</keyword>
<evidence type="ECO:0000313" key="1">
    <source>
        <dbReference type="EMBL" id="AVQ31498.1"/>
    </source>
</evidence>